<protein>
    <submittedName>
        <fullName evidence="1">Uncharacterized protein</fullName>
    </submittedName>
</protein>
<name>A0A5K7Z804_9BACT</name>
<dbReference type="Proteomes" id="UP000427769">
    <property type="component" value="Chromosome"/>
</dbReference>
<sequence>MNQSIQKRVKWLFREYGITRQEIIEYLKWEFERRHMHRRHDPKKSCLQTYVLTFCYYGVLSMVKKCKKYLGRTSSVTKGQKKDGKKIEERSGASYEPYEKNGIEELLELDSPEDLLIGKELMQMALDHFGQDDLAVLLGAKDRDAVATKLGITYDTYQKRLERKRRRFKNILQQADYLD</sequence>
<evidence type="ECO:0000313" key="2">
    <source>
        <dbReference type="Proteomes" id="UP000427769"/>
    </source>
</evidence>
<organism evidence="1 2">
    <name type="scientific">Desulfosarcina widdelii</name>
    <dbReference type="NCBI Taxonomy" id="947919"/>
    <lineage>
        <taxon>Bacteria</taxon>
        <taxon>Pseudomonadati</taxon>
        <taxon>Thermodesulfobacteriota</taxon>
        <taxon>Desulfobacteria</taxon>
        <taxon>Desulfobacterales</taxon>
        <taxon>Desulfosarcinaceae</taxon>
        <taxon>Desulfosarcina</taxon>
    </lineage>
</organism>
<proteinExistence type="predicted"/>
<dbReference type="KEGG" id="dwd:DSCW_20210"/>
<keyword evidence="2" id="KW-1185">Reference proteome</keyword>
<gene>
    <name evidence="1" type="ORF">DSCW_20210</name>
</gene>
<reference evidence="1 2" key="1">
    <citation type="submission" date="2019-11" db="EMBL/GenBank/DDBJ databases">
        <title>Comparative genomics of hydrocarbon-degrading Desulfosarcina strains.</title>
        <authorList>
            <person name="Watanabe M."/>
            <person name="Kojima H."/>
            <person name="Fukui M."/>
        </authorList>
    </citation>
    <scope>NUCLEOTIDE SEQUENCE [LARGE SCALE GENOMIC DNA]</scope>
    <source>
        <strain evidence="1 2">PP31</strain>
    </source>
</reference>
<dbReference type="AlphaFoldDB" id="A0A5K7Z804"/>
<accession>A0A5K7Z804</accession>
<dbReference type="EMBL" id="AP021875">
    <property type="protein sequence ID" value="BBO74604.1"/>
    <property type="molecule type" value="Genomic_DNA"/>
</dbReference>
<evidence type="ECO:0000313" key="1">
    <source>
        <dbReference type="EMBL" id="BBO74604.1"/>
    </source>
</evidence>